<dbReference type="RefSeq" id="WP_011509187.1">
    <property type="nucleotide sequence ID" value="NC_007964.1"/>
</dbReference>
<dbReference type="STRING" id="323097.Nham_0594"/>
<dbReference type="AlphaFoldDB" id="Q1QQL4"/>
<dbReference type="EMBL" id="CP000319">
    <property type="protein sequence ID" value="ABE61483.1"/>
    <property type="molecule type" value="Genomic_DNA"/>
</dbReference>
<sequence length="117" mass="12462">MTETPQKTRDSSTNSGNTRLDYMLLRLAFTGNLTAIRGALSEGANVNAIHEQTGLSALHIAVGTNNLELTQYLIEEAGATIGPDRSGRWPTIIAAECEVDAVLSDYVLDVEANISGV</sequence>
<keyword evidence="1" id="KW-0040">ANK repeat</keyword>
<evidence type="ECO:0000256" key="1">
    <source>
        <dbReference type="PROSITE-ProRule" id="PRU00023"/>
    </source>
</evidence>
<dbReference type="Gene3D" id="1.25.40.20">
    <property type="entry name" value="Ankyrin repeat-containing domain"/>
    <property type="match status" value="1"/>
</dbReference>
<keyword evidence="3" id="KW-1185">Reference proteome</keyword>
<dbReference type="OrthoDB" id="8451645at2"/>
<dbReference type="SUPFAM" id="SSF48403">
    <property type="entry name" value="Ankyrin repeat"/>
    <property type="match status" value="1"/>
</dbReference>
<name>Q1QQL4_NITHX</name>
<evidence type="ECO:0000313" key="2">
    <source>
        <dbReference type="EMBL" id="ABE61483.1"/>
    </source>
</evidence>
<proteinExistence type="predicted"/>
<reference evidence="2 3" key="1">
    <citation type="submission" date="2006-03" db="EMBL/GenBank/DDBJ databases">
        <title>Complete sequence of chromosome of Nitrobacter hamburgensis X14.</title>
        <authorList>
            <consortium name="US DOE Joint Genome Institute"/>
            <person name="Copeland A."/>
            <person name="Lucas S."/>
            <person name="Lapidus A."/>
            <person name="Barry K."/>
            <person name="Detter J.C."/>
            <person name="Glavina del Rio T."/>
            <person name="Hammon N."/>
            <person name="Israni S."/>
            <person name="Dalin E."/>
            <person name="Tice H."/>
            <person name="Pitluck S."/>
            <person name="Chain P."/>
            <person name="Malfatti S."/>
            <person name="Shin M."/>
            <person name="Vergez L."/>
            <person name="Schmutz J."/>
            <person name="Larimer F."/>
            <person name="Land M."/>
            <person name="Hauser L."/>
            <person name="Kyrpides N."/>
            <person name="Ivanova N."/>
            <person name="Ward B."/>
            <person name="Arp D."/>
            <person name="Klotz M."/>
            <person name="Stein L."/>
            <person name="O'Mullan G."/>
            <person name="Starkenburg S."/>
            <person name="Sayavedra L."/>
            <person name="Poret-Peterson A.T."/>
            <person name="Gentry M.E."/>
            <person name="Bruce D."/>
            <person name="Richardson P."/>
        </authorList>
    </citation>
    <scope>NUCLEOTIDE SEQUENCE [LARGE SCALE GENOMIC DNA]</scope>
    <source>
        <strain evidence="3">DSM 10229 / NCIMB 13809 / X14</strain>
    </source>
</reference>
<organism evidence="2 3">
    <name type="scientific">Nitrobacter hamburgensis (strain DSM 10229 / NCIMB 13809 / X14)</name>
    <dbReference type="NCBI Taxonomy" id="323097"/>
    <lineage>
        <taxon>Bacteria</taxon>
        <taxon>Pseudomonadati</taxon>
        <taxon>Pseudomonadota</taxon>
        <taxon>Alphaproteobacteria</taxon>
        <taxon>Hyphomicrobiales</taxon>
        <taxon>Nitrobacteraceae</taxon>
        <taxon>Nitrobacter</taxon>
    </lineage>
</organism>
<protein>
    <submittedName>
        <fullName evidence="2">Uncharacterized protein</fullName>
    </submittedName>
</protein>
<dbReference type="PROSITE" id="PS50297">
    <property type="entry name" value="ANK_REP_REGION"/>
    <property type="match status" value="1"/>
</dbReference>
<evidence type="ECO:0000313" key="3">
    <source>
        <dbReference type="Proteomes" id="UP000001953"/>
    </source>
</evidence>
<dbReference type="HOGENOM" id="CLU_2106108_0_0_5"/>
<gene>
    <name evidence="2" type="ordered locus">Nham_0594</name>
</gene>
<dbReference type="KEGG" id="nha:Nham_0594"/>
<dbReference type="eggNOG" id="COG0666">
    <property type="taxonomic scope" value="Bacteria"/>
</dbReference>
<dbReference type="Proteomes" id="UP000001953">
    <property type="component" value="Chromosome"/>
</dbReference>
<dbReference type="PROSITE" id="PS50088">
    <property type="entry name" value="ANK_REPEAT"/>
    <property type="match status" value="1"/>
</dbReference>
<dbReference type="Pfam" id="PF12796">
    <property type="entry name" value="Ank_2"/>
    <property type="match status" value="1"/>
</dbReference>
<dbReference type="InterPro" id="IPR036770">
    <property type="entry name" value="Ankyrin_rpt-contain_sf"/>
</dbReference>
<feature type="repeat" description="ANK" evidence="1">
    <location>
        <begin position="53"/>
        <end position="85"/>
    </location>
</feature>
<accession>Q1QQL4</accession>
<dbReference type="InterPro" id="IPR002110">
    <property type="entry name" value="Ankyrin_rpt"/>
</dbReference>